<evidence type="ECO:0000313" key="7">
    <source>
        <dbReference type="EMBL" id="MFC4766577.1"/>
    </source>
</evidence>
<dbReference type="RefSeq" id="WP_380024474.1">
    <property type="nucleotide sequence ID" value="NZ_JBHSHC010000024.1"/>
</dbReference>
<keyword evidence="6" id="KW-0963">Cytoplasm</keyword>
<evidence type="ECO:0000256" key="2">
    <source>
        <dbReference type="ARBA" id="ARBA00022603"/>
    </source>
</evidence>
<keyword evidence="1 6" id="KW-0698">rRNA processing</keyword>
<dbReference type="InterPro" id="IPR029028">
    <property type="entry name" value="Alpha/beta_knot_MTases"/>
</dbReference>
<dbReference type="NCBIfam" id="NF000985">
    <property type="entry name" value="PRK00103.1-3"/>
    <property type="match status" value="1"/>
</dbReference>
<dbReference type="InterPro" id="IPR003742">
    <property type="entry name" value="RlmH-like"/>
</dbReference>
<dbReference type="CDD" id="cd18081">
    <property type="entry name" value="RlmH-like"/>
    <property type="match status" value="1"/>
</dbReference>
<comment type="function">
    <text evidence="6">Specifically methylates the pseudouridine at position 1915 (m3Psi1915) in 23S rRNA.</text>
</comment>
<dbReference type="EC" id="2.1.1.177" evidence="6"/>
<keyword evidence="4 6" id="KW-0949">S-adenosyl-L-methionine</keyword>
<keyword evidence="2 6" id="KW-0489">Methyltransferase</keyword>
<gene>
    <name evidence="6 7" type="primary">rlmH</name>
    <name evidence="7" type="ORF">ACFO8Q_04185</name>
</gene>
<dbReference type="Gene3D" id="3.40.1280.10">
    <property type="match status" value="1"/>
</dbReference>
<dbReference type="InterPro" id="IPR029026">
    <property type="entry name" value="tRNA_m1G_MTases_N"/>
</dbReference>
<comment type="subunit">
    <text evidence="6">Homodimer.</text>
</comment>
<evidence type="ECO:0000256" key="3">
    <source>
        <dbReference type="ARBA" id="ARBA00022679"/>
    </source>
</evidence>
<dbReference type="NCBIfam" id="TIGR00246">
    <property type="entry name" value="tRNA_RlmH_YbeA"/>
    <property type="match status" value="1"/>
</dbReference>
<dbReference type="Proteomes" id="UP001596002">
    <property type="component" value="Unassembled WGS sequence"/>
</dbReference>
<comment type="subcellular location">
    <subcellularLocation>
        <location evidence="6">Cytoplasm</location>
    </subcellularLocation>
</comment>
<accession>A0ABV9Q034</accession>
<evidence type="ECO:0000313" key="8">
    <source>
        <dbReference type="Proteomes" id="UP001596002"/>
    </source>
</evidence>
<reference evidence="8" key="1">
    <citation type="journal article" date="2019" name="Int. J. Syst. Evol. Microbiol.">
        <title>The Global Catalogue of Microorganisms (GCM) 10K type strain sequencing project: providing services to taxonomists for standard genome sequencing and annotation.</title>
        <authorList>
            <consortium name="The Broad Institute Genomics Platform"/>
            <consortium name="The Broad Institute Genome Sequencing Center for Infectious Disease"/>
            <person name="Wu L."/>
            <person name="Ma J."/>
        </authorList>
    </citation>
    <scope>NUCLEOTIDE SEQUENCE [LARGE SCALE GENOMIC DNA]</scope>
    <source>
        <strain evidence="8">WYCCWR 12678</strain>
    </source>
</reference>
<dbReference type="Pfam" id="PF02590">
    <property type="entry name" value="SPOUT_MTase"/>
    <property type="match status" value="1"/>
</dbReference>
<dbReference type="GO" id="GO:0008168">
    <property type="term" value="F:methyltransferase activity"/>
    <property type="evidence" value="ECO:0007669"/>
    <property type="project" value="UniProtKB-KW"/>
</dbReference>
<dbReference type="GO" id="GO:0032259">
    <property type="term" value="P:methylation"/>
    <property type="evidence" value="ECO:0007669"/>
    <property type="project" value="UniProtKB-KW"/>
</dbReference>
<organism evidence="7 8">
    <name type="scientific">Effusibacillus consociatus</name>
    <dbReference type="NCBI Taxonomy" id="1117041"/>
    <lineage>
        <taxon>Bacteria</taxon>
        <taxon>Bacillati</taxon>
        <taxon>Bacillota</taxon>
        <taxon>Bacilli</taxon>
        <taxon>Bacillales</taxon>
        <taxon>Alicyclobacillaceae</taxon>
        <taxon>Effusibacillus</taxon>
    </lineage>
</organism>
<comment type="catalytic activity">
    <reaction evidence="6">
        <text>pseudouridine(1915) in 23S rRNA + S-adenosyl-L-methionine = N(3)-methylpseudouridine(1915) in 23S rRNA + S-adenosyl-L-homocysteine + H(+)</text>
        <dbReference type="Rhea" id="RHEA:42752"/>
        <dbReference type="Rhea" id="RHEA-COMP:10221"/>
        <dbReference type="Rhea" id="RHEA-COMP:10222"/>
        <dbReference type="ChEBI" id="CHEBI:15378"/>
        <dbReference type="ChEBI" id="CHEBI:57856"/>
        <dbReference type="ChEBI" id="CHEBI:59789"/>
        <dbReference type="ChEBI" id="CHEBI:65314"/>
        <dbReference type="ChEBI" id="CHEBI:74486"/>
        <dbReference type="EC" id="2.1.1.177"/>
    </reaction>
</comment>
<dbReference type="PANTHER" id="PTHR33603:SF1">
    <property type="entry name" value="RIBOSOMAL RNA LARGE SUBUNIT METHYLTRANSFERASE H"/>
    <property type="match status" value="1"/>
</dbReference>
<keyword evidence="8" id="KW-1185">Reference proteome</keyword>
<evidence type="ECO:0000256" key="6">
    <source>
        <dbReference type="HAMAP-Rule" id="MF_00658"/>
    </source>
</evidence>
<sequence length="159" mass="18077">MNITVVTVGKMKEKYWVQAASEYEKRLGVYAKVKSVEVPDEPTPDNASEAQEEAIKAKEASRILAQIKERDYVVALAIEGQAFTSEAWAEYLDRIVGQGYSSFVFVIGGSLGLHKSVLDRANLKLSFSKFTFPHQMMRVILLEQIYRAFRIQRGEPYHK</sequence>
<dbReference type="PANTHER" id="PTHR33603">
    <property type="entry name" value="METHYLTRANSFERASE"/>
    <property type="match status" value="1"/>
</dbReference>
<feature type="binding site" evidence="6">
    <location>
        <position position="108"/>
    </location>
    <ligand>
        <name>S-adenosyl-L-methionine</name>
        <dbReference type="ChEBI" id="CHEBI:59789"/>
    </ligand>
</feature>
<proteinExistence type="inferred from homology"/>
<keyword evidence="3 6" id="KW-0808">Transferase</keyword>
<dbReference type="SUPFAM" id="SSF75217">
    <property type="entry name" value="alpha/beta knot"/>
    <property type="match status" value="1"/>
</dbReference>
<protein>
    <recommendedName>
        <fullName evidence="6">Ribosomal RNA large subunit methyltransferase H</fullName>
        <ecNumber evidence="6">2.1.1.177</ecNumber>
    </recommendedName>
    <alternativeName>
        <fullName evidence="6">23S rRNA (pseudouridine1915-N3)-methyltransferase</fullName>
    </alternativeName>
    <alternativeName>
        <fullName evidence="6">23S rRNA m3Psi1915 methyltransferase</fullName>
    </alternativeName>
    <alternativeName>
        <fullName evidence="6">rRNA (pseudouridine-N3-)-methyltransferase RlmH</fullName>
    </alternativeName>
</protein>
<comment type="caution">
    <text evidence="7">The sequence shown here is derived from an EMBL/GenBank/DDBJ whole genome shotgun (WGS) entry which is preliminary data.</text>
</comment>
<evidence type="ECO:0000256" key="5">
    <source>
        <dbReference type="ARBA" id="ARBA00038303"/>
    </source>
</evidence>
<dbReference type="PIRSF" id="PIRSF004505">
    <property type="entry name" value="MT_bac"/>
    <property type="match status" value="1"/>
</dbReference>
<comment type="similarity">
    <text evidence="5 6">Belongs to the RNA methyltransferase RlmH family.</text>
</comment>
<feature type="binding site" evidence="6">
    <location>
        <position position="76"/>
    </location>
    <ligand>
        <name>S-adenosyl-L-methionine</name>
        <dbReference type="ChEBI" id="CHEBI:59789"/>
    </ligand>
</feature>
<comment type="caution">
    <text evidence="6">Lacks conserved residue(s) required for the propagation of feature annotation.</text>
</comment>
<evidence type="ECO:0000256" key="1">
    <source>
        <dbReference type="ARBA" id="ARBA00022552"/>
    </source>
</evidence>
<name>A0ABV9Q034_9BACL</name>
<evidence type="ECO:0000256" key="4">
    <source>
        <dbReference type="ARBA" id="ARBA00022691"/>
    </source>
</evidence>
<dbReference type="HAMAP" id="MF_00658">
    <property type="entry name" value="23SrRNA_methyltr_H"/>
    <property type="match status" value="1"/>
</dbReference>
<dbReference type="EMBL" id="JBHSHC010000024">
    <property type="protein sequence ID" value="MFC4766577.1"/>
    <property type="molecule type" value="Genomic_DNA"/>
</dbReference>